<evidence type="ECO:0000313" key="1">
    <source>
        <dbReference type="EMBL" id="GAL86840.1"/>
    </source>
</evidence>
<gene>
    <name evidence="1" type="ORF">MYP_4070</name>
</gene>
<evidence type="ECO:0000313" key="2">
    <source>
        <dbReference type="Proteomes" id="UP000030185"/>
    </source>
</evidence>
<accession>A0A098LIS1</accession>
<dbReference type="RefSeq" id="WP_045467319.1">
    <property type="nucleotide sequence ID" value="NZ_BBLT01000009.1"/>
</dbReference>
<organism evidence="1 2">
    <name type="scientific">Sporocytophaga myxococcoides</name>
    <dbReference type="NCBI Taxonomy" id="153721"/>
    <lineage>
        <taxon>Bacteria</taxon>
        <taxon>Pseudomonadati</taxon>
        <taxon>Bacteroidota</taxon>
        <taxon>Cytophagia</taxon>
        <taxon>Cytophagales</taxon>
        <taxon>Cytophagaceae</taxon>
        <taxon>Sporocytophaga</taxon>
    </lineage>
</organism>
<comment type="caution">
    <text evidence="1">The sequence shown here is derived from an EMBL/GenBank/DDBJ whole genome shotgun (WGS) entry which is preliminary data.</text>
</comment>
<dbReference type="EMBL" id="BBLT01000009">
    <property type="protein sequence ID" value="GAL86840.1"/>
    <property type="molecule type" value="Genomic_DNA"/>
</dbReference>
<dbReference type="Proteomes" id="UP000030185">
    <property type="component" value="Unassembled WGS sequence"/>
</dbReference>
<keyword evidence="2" id="KW-1185">Reference proteome</keyword>
<proteinExistence type="predicted"/>
<dbReference type="AlphaFoldDB" id="A0A098LIS1"/>
<protein>
    <submittedName>
        <fullName evidence="1">Uncharacterized protein</fullName>
    </submittedName>
</protein>
<sequence length="77" mass="8962">MNGIDINKVKKAQVKAEEKSFLHDIIDLFNKDLSLFGSKLSDKKKEVFHHKLGILDKSYKTSVTSENMRKQRSIKKR</sequence>
<reference evidence="1 2" key="1">
    <citation type="submission" date="2014-09" db="EMBL/GenBank/DDBJ databases">
        <title>Sporocytophaga myxococcoides PG-01 genome sequencing.</title>
        <authorList>
            <person name="Liu L."/>
            <person name="Gao P.J."/>
            <person name="Chen G.J."/>
            <person name="Wang L.S."/>
        </authorList>
    </citation>
    <scope>NUCLEOTIDE SEQUENCE [LARGE SCALE GENOMIC DNA]</scope>
    <source>
        <strain evidence="1 2">PG-01</strain>
    </source>
</reference>
<name>A0A098LIS1_9BACT</name>